<dbReference type="EMBL" id="CAFBMW010000033">
    <property type="protein sequence ID" value="CAB4959136.1"/>
    <property type="molecule type" value="Genomic_DNA"/>
</dbReference>
<gene>
    <name evidence="3" type="ORF">UFOPK3662_03104</name>
</gene>
<dbReference type="AlphaFoldDB" id="A0A6J7KTB1"/>
<evidence type="ECO:0000259" key="2">
    <source>
        <dbReference type="Pfam" id="PF08044"/>
    </source>
</evidence>
<sequence>MRGFGVKDGERERFVALIEAAYADGQIGDADRDLRLGRARGAETRDELVTLTRDPRPAPCHPSARGVGGRDASHVTAAARTAIAAARCAA</sequence>
<name>A0A6J7KTB1_9ZZZZ</name>
<evidence type="ECO:0000256" key="1">
    <source>
        <dbReference type="SAM" id="MobiDB-lite"/>
    </source>
</evidence>
<reference evidence="3" key="1">
    <citation type="submission" date="2020-05" db="EMBL/GenBank/DDBJ databases">
        <authorList>
            <person name="Chiriac C."/>
            <person name="Salcher M."/>
            <person name="Ghai R."/>
            <person name="Kavagutti S V."/>
        </authorList>
    </citation>
    <scope>NUCLEOTIDE SEQUENCE</scope>
</reference>
<organism evidence="3">
    <name type="scientific">freshwater metagenome</name>
    <dbReference type="NCBI Taxonomy" id="449393"/>
    <lineage>
        <taxon>unclassified sequences</taxon>
        <taxon>metagenomes</taxon>
        <taxon>ecological metagenomes</taxon>
    </lineage>
</organism>
<feature type="region of interest" description="Disordered" evidence="1">
    <location>
        <begin position="52"/>
        <end position="72"/>
    </location>
</feature>
<accession>A0A6J7KTB1</accession>
<protein>
    <submittedName>
        <fullName evidence="3">Unannotated protein</fullName>
    </submittedName>
</protein>
<dbReference type="Pfam" id="PF08044">
    <property type="entry name" value="DUF1707"/>
    <property type="match status" value="1"/>
</dbReference>
<feature type="domain" description="DUF1707" evidence="2">
    <location>
        <begin position="6"/>
        <end position="54"/>
    </location>
</feature>
<evidence type="ECO:0000313" key="3">
    <source>
        <dbReference type="EMBL" id="CAB4959136.1"/>
    </source>
</evidence>
<proteinExistence type="predicted"/>
<dbReference type="InterPro" id="IPR012551">
    <property type="entry name" value="DUF1707_SHOCT-like"/>
</dbReference>